<comment type="caution">
    <text evidence="2">The sequence shown here is derived from an EMBL/GenBank/DDBJ whole genome shotgun (WGS) entry which is preliminary data.</text>
</comment>
<evidence type="ECO:0000313" key="2">
    <source>
        <dbReference type="EMBL" id="TGO71403.1"/>
    </source>
</evidence>
<evidence type="ECO:0000256" key="1">
    <source>
        <dbReference type="SAM" id="MobiDB-lite"/>
    </source>
</evidence>
<dbReference type="AlphaFoldDB" id="A0A4Z1JQ01"/>
<gene>
    <name evidence="2" type="ORF">BELL_0581g00070</name>
</gene>
<feature type="region of interest" description="Disordered" evidence="1">
    <location>
        <begin position="1"/>
        <end position="35"/>
    </location>
</feature>
<sequence length="65" mass="7087">MKSMVDSIRQGAPSPKSGHPKMTLTDSSKSPSSRVAKIATQLGLLGWRPRAKRRTNFVASDFAIM</sequence>
<proteinExistence type="predicted"/>
<accession>A0A4Z1JQ01</accession>
<dbReference type="Proteomes" id="UP000297229">
    <property type="component" value="Unassembled WGS sequence"/>
</dbReference>
<evidence type="ECO:0000313" key="3">
    <source>
        <dbReference type="Proteomes" id="UP000297229"/>
    </source>
</evidence>
<organism evidence="2 3">
    <name type="scientific">Botrytis elliptica</name>
    <dbReference type="NCBI Taxonomy" id="278938"/>
    <lineage>
        <taxon>Eukaryota</taxon>
        <taxon>Fungi</taxon>
        <taxon>Dikarya</taxon>
        <taxon>Ascomycota</taxon>
        <taxon>Pezizomycotina</taxon>
        <taxon>Leotiomycetes</taxon>
        <taxon>Helotiales</taxon>
        <taxon>Sclerotiniaceae</taxon>
        <taxon>Botrytis</taxon>
    </lineage>
</organism>
<protein>
    <submittedName>
        <fullName evidence="2">Uncharacterized protein</fullName>
    </submittedName>
</protein>
<feature type="compositionally biased region" description="Polar residues" evidence="1">
    <location>
        <begin position="24"/>
        <end position="33"/>
    </location>
</feature>
<reference evidence="2 3" key="1">
    <citation type="submission" date="2017-12" db="EMBL/GenBank/DDBJ databases">
        <title>Comparative genomics of Botrytis spp.</title>
        <authorList>
            <person name="Valero-Jimenez C.A."/>
            <person name="Tapia P."/>
            <person name="Veloso J."/>
            <person name="Silva-Moreno E."/>
            <person name="Staats M."/>
            <person name="Valdes J.H."/>
            <person name="Van Kan J.A.L."/>
        </authorList>
    </citation>
    <scope>NUCLEOTIDE SEQUENCE [LARGE SCALE GENOMIC DNA]</scope>
    <source>
        <strain evidence="2 3">Be9601</strain>
    </source>
</reference>
<dbReference type="EMBL" id="PQXM01000579">
    <property type="protein sequence ID" value="TGO71403.1"/>
    <property type="molecule type" value="Genomic_DNA"/>
</dbReference>
<name>A0A4Z1JQ01_9HELO</name>
<keyword evidence="3" id="KW-1185">Reference proteome</keyword>